<dbReference type="InterPro" id="IPR020798">
    <property type="entry name" value="Ribosomal_uL16_CS"/>
</dbReference>
<gene>
    <name evidence="5" type="primary">rpl16</name>
</gene>
<evidence type="ECO:0000256" key="4">
    <source>
        <dbReference type="RuleBase" id="RU004413"/>
    </source>
</evidence>
<evidence type="ECO:0000313" key="5">
    <source>
        <dbReference type="EMBL" id="BBC77470.1"/>
    </source>
</evidence>
<dbReference type="PANTHER" id="PTHR12220:SF13">
    <property type="entry name" value="LARGE RIBOSOMAL SUBUNIT PROTEIN UL16M"/>
    <property type="match status" value="1"/>
</dbReference>
<reference evidence="5" key="1">
    <citation type="submission" date="2018-02" db="EMBL/GenBank/DDBJ databases">
        <title>Evolution and diversity of non-photosynthetic diatom plastid genomes.</title>
        <authorList>
            <person name="Kamikawa R."/>
            <person name="Ishii K."/>
        </authorList>
    </citation>
    <scope>NUCLEOTIDE SEQUENCE</scope>
    <source>
        <strain evidence="5">PL3-2</strain>
    </source>
</reference>
<geneLocation type="plastid" evidence="5"/>
<protein>
    <submittedName>
        <fullName evidence="5">Ribosomal protein L16</fullName>
    </submittedName>
</protein>
<sequence length="136" mass="15584">MLSPKTTKYNKYHYGRMKGKAKKGNKIVYGQLALQSLESSWISSRQIETIRRVIARHTKRGVNLWFRIFPDKTVTNRASESRMGSGKGSVTHWIAVLKPGTIIVEIKINFIPLEIAIEALKLVNYKLPFKTKIIEL</sequence>
<dbReference type="GO" id="GO:0005762">
    <property type="term" value="C:mitochondrial large ribosomal subunit"/>
    <property type="evidence" value="ECO:0007669"/>
    <property type="project" value="TreeGrafter"/>
</dbReference>
<comment type="similarity">
    <text evidence="1 4">Belongs to the universal ribosomal protein uL16 family.</text>
</comment>
<dbReference type="InterPro" id="IPR000114">
    <property type="entry name" value="Ribosomal_uL16_bact-type"/>
</dbReference>
<dbReference type="PRINTS" id="PR00060">
    <property type="entry name" value="RIBOSOMALL16"/>
</dbReference>
<dbReference type="InterPro" id="IPR016180">
    <property type="entry name" value="Ribosomal_uL16_dom"/>
</dbReference>
<dbReference type="HAMAP" id="MF_01342">
    <property type="entry name" value="Ribosomal_uL16"/>
    <property type="match status" value="1"/>
</dbReference>
<proteinExistence type="inferred from homology"/>
<dbReference type="AlphaFoldDB" id="A0A2Z5ZA19"/>
<dbReference type="CDD" id="cd01433">
    <property type="entry name" value="Ribosomal_L16_L10e"/>
    <property type="match status" value="1"/>
</dbReference>
<dbReference type="PROSITE" id="PS00701">
    <property type="entry name" value="RIBOSOMAL_L16_2"/>
    <property type="match status" value="1"/>
</dbReference>
<accession>A0A2Z5ZA19</accession>
<evidence type="ECO:0000256" key="2">
    <source>
        <dbReference type="ARBA" id="ARBA00022980"/>
    </source>
</evidence>
<dbReference type="Gene3D" id="3.90.1170.10">
    <property type="entry name" value="Ribosomal protein L10e/L16"/>
    <property type="match status" value="1"/>
</dbReference>
<keyword evidence="5" id="KW-0934">Plastid</keyword>
<keyword evidence="2 4" id="KW-0689">Ribosomal protein</keyword>
<dbReference type="Pfam" id="PF00252">
    <property type="entry name" value="Ribosomal_L16"/>
    <property type="match status" value="1"/>
</dbReference>
<evidence type="ECO:0000256" key="1">
    <source>
        <dbReference type="ARBA" id="ARBA00008931"/>
    </source>
</evidence>
<keyword evidence="3 4" id="KW-0687">Ribonucleoprotein</keyword>
<dbReference type="GO" id="GO:0003735">
    <property type="term" value="F:structural constituent of ribosome"/>
    <property type="evidence" value="ECO:0007669"/>
    <property type="project" value="InterPro"/>
</dbReference>
<dbReference type="GO" id="GO:0032543">
    <property type="term" value="P:mitochondrial translation"/>
    <property type="evidence" value="ECO:0007669"/>
    <property type="project" value="TreeGrafter"/>
</dbReference>
<dbReference type="InterPro" id="IPR047873">
    <property type="entry name" value="Ribosomal_uL16"/>
</dbReference>
<dbReference type="GO" id="GO:0019843">
    <property type="term" value="F:rRNA binding"/>
    <property type="evidence" value="ECO:0007669"/>
    <property type="project" value="InterPro"/>
</dbReference>
<dbReference type="EMBL" id="AP018504">
    <property type="protein sequence ID" value="BBC77470.1"/>
    <property type="molecule type" value="Genomic_DNA"/>
</dbReference>
<dbReference type="PANTHER" id="PTHR12220">
    <property type="entry name" value="50S/60S RIBOSOMAL PROTEIN L16"/>
    <property type="match status" value="1"/>
</dbReference>
<organism evidence="5">
    <name type="scientific">Nitzschia sp. PL3-2</name>
    <dbReference type="NCBI Taxonomy" id="2083271"/>
    <lineage>
        <taxon>Eukaryota</taxon>
        <taxon>Sar</taxon>
        <taxon>Stramenopiles</taxon>
        <taxon>Ochrophyta</taxon>
        <taxon>Bacillariophyta</taxon>
        <taxon>Bacillariophyceae</taxon>
        <taxon>Bacillariophycidae</taxon>
        <taxon>Bacillariales</taxon>
        <taxon>Bacillariaceae</taxon>
        <taxon>Nitzschia</taxon>
    </lineage>
</organism>
<dbReference type="InterPro" id="IPR036920">
    <property type="entry name" value="Ribosomal_uL16_sf"/>
</dbReference>
<name>A0A2Z5ZA19_9STRA</name>
<dbReference type="SUPFAM" id="SSF54686">
    <property type="entry name" value="Ribosomal protein L16p/L10e"/>
    <property type="match status" value="1"/>
</dbReference>
<dbReference type="NCBIfam" id="TIGR01164">
    <property type="entry name" value="rplP_bact"/>
    <property type="match status" value="1"/>
</dbReference>
<dbReference type="FunFam" id="3.90.1170.10:FF:000001">
    <property type="entry name" value="50S ribosomal protein L16"/>
    <property type="match status" value="1"/>
</dbReference>
<evidence type="ECO:0000256" key="3">
    <source>
        <dbReference type="ARBA" id="ARBA00023274"/>
    </source>
</evidence>